<dbReference type="EMBL" id="BTSY01000005">
    <property type="protein sequence ID" value="GMT27148.1"/>
    <property type="molecule type" value="Genomic_DNA"/>
</dbReference>
<comment type="subcellular location">
    <subcellularLocation>
        <location evidence="1">Nucleus</location>
    </subcellularLocation>
</comment>
<dbReference type="InterPro" id="IPR011011">
    <property type="entry name" value="Znf_FYVE_PHD"/>
</dbReference>
<dbReference type="GO" id="GO:0030915">
    <property type="term" value="C:Smc5-Smc6 complex"/>
    <property type="evidence" value="ECO:0007669"/>
    <property type="project" value="UniProtKB-UniRule"/>
</dbReference>
<dbReference type="GO" id="GO:0061630">
    <property type="term" value="F:ubiquitin protein ligase activity"/>
    <property type="evidence" value="ECO:0007669"/>
    <property type="project" value="UniProtKB-EC"/>
</dbReference>
<reference evidence="3" key="1">
    <citation type="submission" date="2023-10" db="EMBL/GenBank/DDBJ databases">
        <title>Genome assembly of Pristionchus species.</title>
        <authorList>
            <person name="Yoshida K."/>
            <person name="Sommer R.J."/>
        </authorList>
    </citation>
    <scope>NUCLEOTIDE SEQUENCE</scope>
    <source>
        <strain evidence="3">RS5133</strain>
    </source>
</reference>
<dbReference type="SUPFAM" id="SSF57903">
    <property type="entry name" value="FYVE/PHD zinc finger"/>
    <property type="match status" value="1"/>
</dbReference>
<dbReference type="AlphaFoldDB" id="A0AAV5W9R0"/>
<comment type="similarity">
    <text evidence="1">Belongs to the NSE1 family.</text>
</comment>
<proteinExistence type="inferred from homology"/>
<dbReference type="InterPro" id="IPR013083">
    <property type="entry name" value="Znf_RING/FYVE/PHD"/>
</dbReference>
<feature type="compositionally biased region" description="Basic residues" evidence="2">
    <location>
        <begin position="430"/>
        <end position="444"/>
    </location>
</feature>
<feature type="compositionally biased region" description="Acidic residues" evidence="2">
    <location>
        <begin position="335"/>
        <end position="346"/>
    </location>
</feature>
<protein>
    <recommendedName>
        <fullName evidence="1">Non-structural maintenance of chromosomes element 1 homolog</fullName>
        <ecNumber evidence="1">2.3.2.27</ecNumber>
    </recommendedName>
</protein>
<sequence>MAAVGDAFDFVKIVQAATTYGDAHRGLLKILIDRGSLSERAFCAHFVRCYATQHFLDEIDYEENQLSLKNVNEATVAELRKQLMTVISTKLQHLGMRLMNARDENKDRKMIVLVSERHYSPALAAASPFDKNELFLVVSWLEAMLKPDSDGYIAMNDALKSARDLPVPMKMEKAQLLIDELFRSDWIRQEAGDNITLTTRALTELAPILRSRYHCATCALCTGVTIRKAAMLACDQCDALIHISCWNSFAGSPSKDSVRCPGTNCKNQLKKADMAEAIKQIREARANPAAAAATQRARVATQKARAAESDTSMTEKQQSKKGRKTARRLVNSDSEPQEEEKEEEDPSSTRRTQRVIEDSDDELLSKTRKRGATQKQPRGRASEEMKEEEEEDDDDVFVDKKQKPTRKTQTRRSATAEKEEEEDDDDVPRSRGKSKSQRVAKKQPRLSSTESLPKQPRKKSKDDEEEDEEEEEL</sequence>
<feature type="region of interest" description="Disordered" evidence="2">
    <location>
        <begin position="287"/>
        <end position="473"/>
    </location>
</feature>
<dbReference type="Pfam" id="PF07574">
    <property type="entry name" value="SMC_Nse1"/>
    <property type="match status" value="1"/>
</dbReference>
<keyword evidence="1" id="KW-0233">DNA recombination</keyword>
<accession>A0AAV5W9R0</accession>
<dbReference type="PANTHER" id="PTHR20973:SF0">
    <property type="entry name" value="NON-STRUCTURAL MAINTENANCE OF CHROMOSOMES ELEMENT 1 HOMOLOG"/>
    <property type="match status" value="1"/>
</dbReference>
<dbReference type="Proteomes" id="UP001432322">
    <property type="component" value="Unassembled WGS sequence"/>
</dbReference>
<evidence type="ECO:0000313" key="4">
    <source>
        <dbReference type="Proteomes" id="UP001432322"/>
    </source>
</evidence>
<evidence type="ECO:0000256" key="2">
    <source>
        <dbReference type="SAM" id="MobiDB-lite"/>
    </source>
</evidence>
<keyword evidence="1" id="KW-0862">Zinc</keyword>
<keyword evidence="1" id="KW-0833">Ubl conjugation pathway</keyword>
<comment type="subunit">
    <text evidence="1">Component of the Smc5-Smc6 complex.</text>
</comment>
<comment type="catalytic activity">
    <reaction evidence="1">
        <text>S-ubiquitinyl-[E2 ubiquitin-conjugating enzyme]-L-cysteine + [acceptor protein]-L-lysine = [E2 ubiquitin-conjugating enzyme]-L-cysteine + N(6)-ubiquitinyl-[acceptor protein]-L-lysine.</text>
        <dbReference type="EC" id="2.3.2.27"/>
    </reaction>
</comment>
<feature type="compositionally biased region" description="Acidic residues" evidence="2">
    <location>
        <begin position="463"/>
        <end position="473"/>
    </location>
</feature>
<dbReference type="PANTHER" id="PTHR20973">
    <property type="entry name" value="NON-SMC ELEMENT 1-RELATED"/>
    <property type="match status" value="1"/>
</dbReference>
<organism evidence="3 4">
    <name type="scientific">Pristionchus fissidentatus</name>
    <dbReference type="NCBI Taxonomy" id="1538716"/>
    <lineage>
        <taxon>Eukaryota</taxon>
        <taxon>Metazoa</taxon>
        <taxon>Ecdysozoa</taxon>
        <taxon>Nematoda</taxon>
        <taxon>Chromadorea</taxon>
        <taxon>Rhabditida</taxon>
        <taxon>Rhabditina</taxon>
        <taxon>Diplogasteromorpha</taxon>
        <taxon>Diplogasteroidea</taxon>
        <taxon>Neodiplogasteridae</taxon>
        <taxon>Pristionchus</taxon>
    </lineage>
</organism>
<keyword evidence="1" id="KW-0234">DNA repair</keyword>
<evidence type="ECO:0000256" key="1">
    <source>
        <dbReference type="RuleBase" id="RU368018"/>
    </source>
</evidence>
<comment type="caution">
    <text evidence="3">The sequence shown here is derived from an EMBL/GenBank/DDBJ whole genome shotgun (WGS) entry which is preliminary data.</text>
</comment>
<dbReference type="GO" id="GO:0000724">
    <property type="term" value="P:double-strand break repair via homologous recombination"/>
    <property type="evidence" value="ECO:0007669"/>
    <property type="project" value="TreeGrafter"/>
</dbReference>
<feature type="compositionally biased region" description="Low complexity" evidence="2">
    <location>
        <begin position="287"/>
        <end position="304"/>
    </location>
</feature>
<keyword evidence="1" id="KW-0863">Zinc-finger</keyword>
<keyword evidence="1" id="KW-0479">Metal-binding</keyword>
<keyword evidence="1" id="KW-0227">DNA damage</keyword>
<keyword evidence="4" id="KW-1185">Reference proteome</keyword>
<keyword evidence="1" id="KW-0808">Transferase</keyword>
<evidence type="ECO:0000313" key="3">
    <source>
        <dbReference type="EMBL" id="GMT27148.1"/>
    </source>
</evidence>
<dbReference type="EC" id="2.3.2.27" evidence="1"/>
<dbReference type="Gene3D" id="3.90.1150.220">
    <property type="match status" value="1"/>
</dbReference>
<keyword evidence="1" id="KW-0539">Nucleus</keyword>
<dbReference type="GO" id="GO:0005634">
    <property type="term" value="C:nucleus"/>
    <property type="evidence" value="ECO:0007669"/>
    <property type="project" value="UniProtKB-SubCell"/>
</dbReference>
<dbReference type="GO" id="GO:0008270">
    <property type="term" value="F:zinc ion binding"/>
    <property type="evidence" value="ECO:0007669"/>
    <property type="project" value="UniProtKB-KW"/>
</dbReference>
<dbReference type="InterPro" id="IPR036388">
    <property type="entry name" value="WH-like_DNA-bd_sf"/>
</dbReference>
<dbReference type="Gene3D" id="3.30.40.10">
    <property type="entry name" value="Zinc/RING finger domain, C3HC4 (zinc finger)"/>
    <property type="match status" value="1"/>
</dbReference>
<dbReference type="Gene3D" id="1.10.10.10">
    <property type="entry name" value="Winged helix-like DNA-binding domain superfamily/Winged helix DNA-binding domain"/>
    <property type="match status" value="1"/>
</dbReference>
<dbReference type="InterPro" id="IPR011513">
    <property type="entry name" value="Nse1"/>
</dbReference>
<feature type="compositionally biased region" description="Acidic residues" evidence="2">
    <location>
        <begin position="385"/>
        <end position="396"/>
    </location>
</feature>
<name>A0AAV5W9R0_9BILA</name>
<gene>
    <name evidence="3" type="ORF">PFISCL1PPCAC_18445</name>
</gene>